<keyword evidence="12" id="KW-0812">Transmembrane</keyword>
<dbReference type="CDD" id="cd16922">
    <property type="entry name" value="HATPase_EvgS-ArcB-TorS-like"/>
    <property type="match status" value="1"/>
</dbReference>
<evidence type="ECO:0000256" key="2">
    <source>
        <dbReference type="ARBA" id="ARBA00012438"/>
    </source>
</evidence>
<keyword evidence="8" id="KW-0902">Two-component regulatory system</keyword>
<evidence type="ECO:0000256" key="7">
    <source>
        <dbReference type="ARBA" id="ARBA00022840"/>
    </source>
</evidence>
<reference evidence="15 16" key="1">
    <citation type="submission" date="2013-07" db="EMBL/GenBank/DDBJ databases">
        <title>Comparative Genomic and Metabolomic Analysis of Twelve Strains of Pseudoalteromonas luteoviolacea.</title>
        <authorList>
            <person name="Vynne N.G."/>
            <person name="Mansson M."/>
            <person name="Gram L."/>
        </authorList>
    </citation>
    <scope>NUCLEOTIDE SEQUENCE [LARGE SCALE GENOMIC DNA]</scope>
    <source>
        <strain evidence="15 16">NCIMB 1942</strain>
    </source>
</reference>
<feature type="domain" description="Response regulatory" evidence="14">
    <location>
        <begin position="1253"/>
        <end position="1376"/>
    </location>
</feature>
<dbReference type="InterPro" id="IPR001789">
    <property type="entry name" value="Sig_transdc_resp-reg_receiver"/>
</dbReference>
<dbReference type="PATRIC" id="fig|1365253.3.peg.108"/>
<comment type="caution">
    <text evidence="15">The sequence shown here is derived from an EMBL/GenBank/DDBJ whole genome shotgun (WGS) entry which is preliminary data.</text>
</comment>
<protein>
    <recommendedName>
        <fullName evidence="10">Sensory/regulatory protein RpfC</fullName>
        <ecNumber evidence="2">2.7.13.3</ecNumber>
    </recommendedName>
</protein>
<dbReference type="SUPFAM" id="SSF55874">
    <property type="entry name" value="ATPase domain of HSP90 chaperone/DNA topoisomerase II/histidine kinase"/>
    <property type="match status" value="1"/>
</dbReference>
<dbReference type="OrthoDB" id="9772100at2"/>
<dbReference type="Pfam" id="PF00512">
    <property type="entry name" value="HisKA"/>
    <property type="match status" value="1"/>
</dbReference>
<dbReference type="Gene3D" id="2.60.40.10">
    <property type="entry name" value="Immunoglobulins"/>
    <property type="match status" value="1"/>
</dbReference>
<keyword evidence="6" id="KW-0418">Kinase</keyword>
<dbReference type="InterPro" id="IPR036097">
    <property type="entry name" value="HisK_dim/P_sf"/>
</dbReference>
<dbReference type="InterPro" id="IPR011123">
    <property type="entry name" value="Y_Y_Y"/>
</dbReference>
<organism evidence="15 16">
    <name type="scientific">Pseudoalteromonas luteoviolacea NCIMB 1942</name>
    <dbReference type="NCBI Taxonomy" id="1365253"/>
    <lineage>
        <taxon>Bacteria</taxon>
        <taxon>Pseudomonadati</taxon>
        <taxon>Pseudomonadota</taxon>
        <taxon>Gammaproteobacteria</taxon>
        <taxon>Alteromonadales</taxon>
        <taxon>Pseudoalteromonadaceae</taxon>
        <taxon>Pseudoalteromonas</taxon>
    </lineage>
</organism>
<evidence type="ECO:0000256" key="6">
    <source>
        <dbReference type="ARBA" id="ARBA00022777"/>
    </source>
</evidence>
<evidence type="ECO:0000256" key="11">
    <source>
        <dbReference type="PROSITE-ProRule" id="PRU00169"/>
    </source>
</evidence>
<dbReference type="SMART" id="SM00387">
    <property type="entry name" value="HATPase_c"/>
    <property type="match status" value="1"/>
</dbReference>
<name>A0A167I0R3_9GAMM</name>
<dbReference type="Pfam" id="PF07495">
    <property type="entry name" value="Y_Y_Y"/>
    <property type="match status" value="1"/>
</dbReference>
<dbReference type="InterPro" id="IPR013783">
    <property type="entry name" value="Ig-like_fold"/>
</dbReference>
<dbReference type="PANTHER" id="PTHR45339">
    <property type="entry name" value="HYBRID SIGNAL TRANSDUCTION HISTIDINE KINASE J"/>
    <property type="match status" value="1"/>
</dbReference>
<dbReference type="PROSITE" id="PS50110">
    <property type="entry name" value="RESPONSE_REGULATORY"/>
    <property type="match status" value="2"/>
</dbReference>
<evidence type="ECO:0000256" key="10">
    <source>
        <dbReference type="ARBA" id="ARBA00068150"/>
    </source>
</evidence>
<evidence type="ECO:0000313" key="15">
    <source>
        <dbReference type="EMBL" id="KZN58759.1"/>
    </source>
</evidence>
<dbReference type="SMART" id="SM00448">
    <property type="entry name" value="REC"/>
    <property type="match status" value="2"/>
</dbReference>
<dbReference type="InterPro" id="IPR003661">
    <property type="entry name" value="HisK_dim/P_dom"/>
</dbReference>
<dbReference type="Gene3D" id="1.10.287.130">
    <property type="match status" value="1"/>
</dbReference>
<evidence type="ECO:0000256" key="9">
    <source>
        <dbReference type="ARBA" id="ARBA00064003"/>
    </source>
</evidence>
<dbReference type="InterPro" id="IPR011110">
    <property type="entry name" value="Reg_prop"/>
</dbReference>
<evidence type="ECO:0000256" key="5">
    <source>
        <dbReference type="ARBA" id="ARBA00022741"/>
    </source>
</evidence>
<feature type="domain" description="Histidine kinase" evidence="13">
    <location>
        <begin position="866"/>
        <end position="1088"/>
    </location>
</feature>
<evidence type="ECO:0000259" key="13">
    <source>
        <dbReference type="PROSITE" id="PS50109"/>
    </source>
</evidence>
<dbReference type="FunFam" id="1.10.287.130:FF:000002">
    <property type="entry name" value="Two-component osmosensing histidine kinase"/>
    <property type="match status" value="1"/>
</dbReference>
<dbReference type="SMART" id="SM00388">
    <property type="entry name" value="HisKA"/>
    <property type="match status" value="1"/>
</dbReference>
<dbReference type="Pfam" id="PF07494">
    <property type="entry name" value="Reg_prop"/>
    <property type="match status" value="5"/>
</dbReference>
<dbReference type="FunFam" id="3.30.565.10:FF:000010">
    <property type="entry name" value="Sensor histidine kinase RcsC"/>
    <property type="match status" value="1"/>
</dbReference>
<dbReference type="CDD" id="cd17546">
    <property type="entry name" value="REC_hyHK_CKI1_RcsC-like"/>
    <property type="match status" value="1"/>
</dbReference>
<dbReference type="Proteomes" id="UP000076587">
    <property type="component" value="Unassembled WGS sequence"/>
</dbReference>
<comment type="catalytic activity">
    <reaction evidence="1">
        <text>ATP + protein L-histidine = ADP + protein N-phospho-L-histidine.</text>
        <dbReference type="EC" id="2.7.13.3"/>
    </reaction>
</comment>
<keyword evidence="3 11" id="KW-0597">Phosphoprotein</keyword>
<dbReference type="CDD" id="cd00156">
    <property type="entry name" value="REC"/>
    <property type="match status" value="1"/>
</dbReference>
<dbReference type="InterPro" id="IPR036890">
    <property type="entry name" value="HATPase_C_sf"/>
</dbReference>
<keyword evidence="5" id="KW-0547">Nucleotide-binding</keyword>
<keyword evidence="7" id="KW-0067">ATP-binding</keyword>
<dbReference type="Pfam" id="PF00072">
    <property type="entry name" value="Response_reg"/>
    <property type="match status" value="2"/>
</dbReference>
<evidence type="ECO:0000256" key="12">
    <source>
        <dbReference type="SAM" id="Phobius"/>
    </source>
</evidence>
<dbReference type="PRINTS" id="PR00344">
    <property type="entry name" value="BCTRLSENSOR"/>
</dbReference>
<dbReference type="EMBL" id="AUXT01000003">
    <property type="protein sequence ID" value="KZN58759.1"/>
    <property type="molecule type" value="Genomic_DNA"/>
</dbReference>
<dbReference type="CDD" id="cd00082">
    <property type="entry name" value="HisKA"/>
    <property type="match status" value="1"/>
</dbReference>
<keyword evidence="4" id="KW-0808">Transferase</keyword>
<evidence type="ECO:0000256" key="4">
    <source>
        <dbReference type="ARBA" id="ARBA00022679"/>
    </source>
</evidence>
<feature type="modified residue" description="4-aspartylphosphate" evidence="11">
    <location>
        <position position="1306"/>
    </location>
</feature>
<dbReference type="GO" id="GO:0005524">
    <property type="term" value="F:ATP binding"/>
    <property type="evidence" value="ECO:0007669"/>
    <property type="project" value="UniProtKB-KW"/>
</dbReference>
<comment type="subunit">
    <text evidence="9">At low DSF concentrations, interacts with RpfF.</text>
</comment>
<evidence type="ECO:0000256" key="8">
    <source>
        <dbReference type="ARBA" id="ARBA00023012"/>
    </source>
</evidence>
<keyword evidence="12" id="KW-0472">Membrane</keyword>
<dbReference type="InterPro" id="IPR015943">
    <property type="entry name" value="WD40/YVTN_repeat-like_dom_sf"/>
</dbReference>
<feature type="domain" description="Response regulatory" evidence="14">
    <location>
        <begin position="1105"/>
        <end position="1221"/>
    </location>
</feature>
<feature type="transmembrane region" description="Helical" evidence="12">
    <location>
        <begin position="789"/>
        <end position="809"/>
    </location>
</feature>
<dbReference type="InterPro" id="IPR004358">
    <property type="entry name" value="Sig_transdc_His_kin-like_C"/>
</dbReference>
<evidence type="ECO:0000256" key="3">
    <source>
        <dbReference type="ARBA" id="ARBA00022553"/>
    </source>
</evidence>
<sequence>MSMGKRLAIVLHIIWILVAVIPSTCFGSIPILANQYSVKKLTAEEGFASPEIYSIIQDQQGFLWFGTAENGVMRYDGRKVTLFEFDSDNINGLSHNDAGNLMLDRNGGIWVGTWGGGANRYDPKTGQFESFIHDPKRADSISANRIQSLYHDLDGSIWLGSYDKGLNRYIENDRFEHVQVGSSITQGLSHNRIWDIENNDNDSLWVATSYGLNLYDKQQNSFRYFFPDPSNDTPTGANEIRHILKTSKGELFVGTQQGPFSFDPITGEFSEIGVIGKVHLGQVNSMIEDQDGYIWFVTSKGVFRKSNVSEQLVQLELEHNNGLRIIFEDSAKTIWITNEVYGIFKLVPHRKFKPINSPDLIAPNGITADKNGDLLIANSESRLLKWEVSSQTLHQLSAPVFNEQNGFESNALLERPVLYLDNQNILWMALDKGIAKFYLDTKISELIKYPSTEPYYREFREIRALSADKHGNLWIGTYKNGVYIYTPSTNTFKHLDSSYGLSHPEVLTIYKDKSQNIWVGTGGGVNLWVESSQKFKSFVNDAYKTDSLLGSIVQDIHQSQDGAIWIATQQGLNLYQEEENSFIHYSTQNGLPSNLIRAISDDQEGNLWLTTNKGITKFSPSTGKVRNFDSRNGVLGLNYYPSSLIKGKNNTIFTSSQRGVEYFSTQPLKSNRSDPNLVLTGFNKMGQPVRLDRPYAYINDIYISYLDYIFSFEFSVLDFVSPSKNQYAYKLEGYDDNWIEIGNRNTASFTNLDGGTYTFQVKATNSNGYWGENTLSIRLHVAPPPWKTWWAYCFYVLAIAMVVFTVIYLRTKLQKAEIGRQKQFVIQLEKQVSEKTASLKMQAKDLEIALKKAEEVTRLKSEFLANMSHEIRTPMNGVLGMLELLKHSSLTPEQVHSVNIASTSAHSLLTLINDILDFSKIEADKLELELIDFDLKQMVEQLCESMALSAQSKGVSIIVDLVDVNSPMVNSDPGRIRQIITNILSNAIKFTERGEIIVRAKLEPDSNEKHLLFTCQIQDTGIGIPEEKLSSLFDSFIQVDASTTRKYGGTGLGLSITKKLCQLLNGDVSVSSKINHGSCFEFTCVVTKSNKLSGSEPSFEQLGLVALLVDPVTSSNKAICKQLQRWGVRTFDISNAEQALEILSSNRVDIVFFNKTLPDMSGESLAKQIRKLAPDKGIKLVMMNLLSEHYDAIENSSVPLDGHFSKPATMNDLLSALSTLNGESKIGHHENNCMQKQQKEVSTEASSWANGTRVLLVEDNKVNQLVAMRILNGIGVTTEIAENGVEALEKLAEVGSTNPYSIVLMDCQMPKMDGYETTRNIRAKSAGVNQSSIPIVAMTANAMQGDKQKCLDAGMDDYITKPIEAGKVLEKLKAWVLKSQQPKWQ</sequence>
<comment type="caution">
    <text evidence="11">Lacks conserved residue(s) required for the propagation of feature annotation.</text>
</comment>
<dbReference type="GO" id="GO:0000155">
    <property type="term" value="F:phosphorelay sensor kinase activity"/>
    <property type="evidence" value="ECO:0007669"/>
    <property type="project" value="InterPro"/>
</dbReference>
<gene>
    <name evidence="15" type="ORF">N482_21380</name>
</gene>
<dbReference type="EC" id="2.7.13.3" evidence="2"/>
<evidence type="ECO:0000256" key="1">
    <source>
        <dbReference type="ARBA" id="ARBA00000085"/>
    </source>
</evidence>
<dbReference type="SUPFAM" id="SSF63829">
    <property type="entry name" value="Calcium-dependent phosphotriesterase"/>
    <property type="match status" value="3"/>
</dbReference>
<accession>A0A167I0R3</accession>
<evidence type="ECO:0000259" key="14">
    <source>
        <dbReference type="PROSITE" id="PS50110"/>
    </source>
</evidence>
<dbReference type="Gene3D" id="3.40.50.2300">
    <property type="match status" value="2"/>
</dbReference>
<dbReference type="Gene3D" id="2.130.10.10">
    <property type="entry name" value="YVTN repeat-like/Quinoprotein amine dehydrogenase"/>
    <property type="match status" value="2"/>
</dbReference>
<dbReference type="PANTHER" id="PTHR45339:SF5">
    <property type="entry name" value="HISTIDINE KINASE"/>
    <property type="match status" value="1"/>
</dbReference>
<dbReference type="InterPro" id="IPR005467">
    <property type="entry name" value="His_kinase_dom"/>
</dbReference>
<keyword evidence="12" id="KW-1133">Transmembrane helix</keyword>
<proteinExistence type="predicted"/>
<dbReference type="InterPro" id="IPR011006">
    <property type="entry name" value="CheY-like_superfamily"/>
</dbReference>
<dbReference type="SUPFAM" id="SSF47384">
    <property type="entry name" value="Homodimeric domain of signal transducing histidine kinase"/>
    <property type="match status" value="1"/>
</dbReference>
<dbReference type="InterPro" id="IPR003594">
    <property type="entry name" value="HATPase_dom"/>
</dbReference>
<dbReference type="Pfam" id="PF02518">
    <property type="entry name" value="HATPase_c"/>
    <property type="match status" value="1"/>
</dbReference>
<dbReference type="PROSITE" id="PS50109">
    <property type="entry name" value="HIS_KIN"/>
    <property type="match status" value="1"/>
</dbReference>
<evidence type="ECO:0000313" key="16">
    <source>
        <dbReference type="Proteomes" id="UP000076587"/>
    </source>
</evidence>
<dbReference type="RefSeq" id="WP_081227599.1">
    <property type="nucleotide sequence ID" value="NZ_AUXT01000003.1"/>
</dbReference>
<dbReference type="Gene3D" id="3.30.565.10">
    <property type="entry name" value="Histidine kinase-like ATPase, C-terminal domain"/>
    <property type="match status" value="1"/>
</dbReference>
<dbReference type="SUPFAM" id="SSF52172">
    <property type="entry name" value="CheY-like"/>
    <property type="match status" value="2"/>
</dbReference>